<comment type="similarity">
    <text evidence="1">Belongs to the ComF/GntX family.</text>
</comment>
<dbReference type="InterPro" id="IPR051910">
    <property type="entry name" value="ComF/GntX_DNA_util-trans"/>
</dbReference>
<dbReference type="EMBL" id="JACCCC010000001">
    <property type="protein sequence ID" value="NYE49642.1"/>
    <property type="molecule type" value="Genomic_DNA"/>
</dbReference>
<dbReference type="InterPro" id="IPR000836">
    <property type="entry name" value="PRTase_dom"/>
</dbReference>
<dbReference type="Gene3D" id="3.40.50.2020">
    <property type="match status" value="1"/>
</dbReference>
<accession>A0A852U2J2</accession>
<dbReference type="GO" id="GO:0016757">
    <property type="term" value="F:glycosyltransferase activity"/>
    <property type="evidence" value="ECO:0007669"/>
    <property type="project" value="UniProtKB-KW"/>
</dbReference>
<dbReference type="CDD" id="cd06223">
    <property type="entry name" value="PRTases_typeI"/>
    <property type="match status" value="1"/>
</dbReference>
<comment type="caution">
    <text evidence="3">The sequence shown here is derived from an EMBL/GenBank/DDBJ whole genome shotgun (WGS) entry which is preliminary data.</text>
</comment>
<organism evidence="3 4">
    <name type="scientific">Spinactinospora alkalitolerans</name>
    <dbReference type="NCBI Taxonomy" id="687207"/>
    <lineage>
        <taxon>Bacteria</taxon>
        <taxon>Bacillati</taxon>
        <taxon>Actinomycetota</taxon>
        <taxon>Actinomycetes</taxon>
        <taxon>Streptosporangiales</taxon>
        <taxon>Nocardiopsidaceae</taxon>
        <taxon>Spinactinospora</taxon>
    </lineage>
</organism>
<evidence type="ECO:0000256" key="1">
    <source>
        <dbReference type="ARBA" id="ARBA00008007"/>
    </source>
</evidence>
<dbReference type="PANTHER" id="PTHR47505:SF1">
    <property type="entry name" value="DNA UTILIZATION PROTEIN YHGH"/>
    <property type="match status" value="1"/>
</dbReference>
<keyword evidence="4" id="KW-1185">Reference proteome</keyword>
<evidence type="ECO:0000313" key="4">
    <source>
        <dbReference type="Proteomes" id="UP000589036"/>
    </source>
</evidence>
<dbReference type="PANTHER" id="PTHR47505">
    <property type="entry name" value="DNA UTILIZATION PROTEIN YHGH"/>
    <property type="match status" value="1"/>
</dbReference>
<evidence type="ECO:0000313" key="3">
    <source>
        <dbReference type="EMBL" id="NYE49642.1"/>
    </source>
</evidence>
<dbReference type="Proteomes" id="UP000589036">
    <property type="component" value="Unassembled WGS sequence"/>
</dbReference>
<name>A0A852U2J2_9ACTN</name>
<dbReference type="RefSeq" id="WP_312863302.1">
    <property type="nucleotide sequence ID" value="NZ_BAAAYY010000037.1"/>
</dbReference>
<reference evidence="3 4" key="1">
    <citation type="submission" date="2020-07" db="EMBL/GenBank/DDBJ databases">
        <title>Sequencing the genomes of 1000 actinobacteria strains.</title>
        <authorList>
            <person name="Klenk H.-P."/>
        </authorList>
    </citation>
    <scope>NUCLEOTIDE SEQUENCE [LARGE SCALE GENOMIC DNA]</scope>
    <source>
        <strain evidence="3 4">CXB654</strain>
    </source>
</reference>
<keyword evidence="3" id="KW-0808">Transferase</keyword>
<dbReference type="Pfam" id="PF00156">
    <property type="entry name" value="Pribosyltran"/>
    <property type="match status" value="1"/>
</dbReference>
<dbReference type="AlphaFoldDB" id="A0A852U2J2"/>
<gene>
    <name evidence="3" type="ORF">HDA32_004762</name>
</gene>
<dbReference type="SUPFAM" id="SSF53271">
    <property type="entry name" value="PRTase-like"/>
    <property type="match status" value="1"/>
</dbReference>
<proteinExistence type="inferred from homology"/>
<protein>
    <submittedName>
        <fullName evidence="3">Putative amidophosphoribosyltransferase</fullName>
    </submittedName>
</protein>
<evidence type="ECO:0000259" key="2">
    <source>
        <dbReference type="Pfam" id="PF00156"/>
    </source>
</evidence>
<keyword evidence="3" id="KW-0328">Glycosyltransferase</keyword>
<sequence>MGTILSGLAALADLVLRAECAGCGGAGAPLCAECADVLARGPRRCRSRPGCPPVWAAGPHAGRHREVLLAFKEHGRRALAGPLGRSLARAAVDAGAGAGPVLLVPVPTRRSSARRRGYDAVGLLAAAAAAELTAQRFDVRLRPVLRHTRRVSDQVGLGARSRRANLAGALEMRPGSGPELRRHRVLVVDDVLTTGATVAEAARALRAGGAGVLGAAVLAERG</sequence>
<dbReference type="InterPro" id="IPR029057">
    <property type="entry name" value="PRTase-like"/>
</dbReference>
<feature type="domain" description="Phosphoribosyltransferase" evidence="2">
    <location>
        <begin position="130"/>
        <end position="221"/>
    </location>
</feature>